<protein>
    <submittedName>
        <fullName evidence="1">Uncharacterized protein</fullName>
    </submittedName>
</protein>
<proteinExistence type="predicted"/>
<reference evidence="1" key="1">
    <citation type="journal article" date="2012" name="Nature">
        <title>The oyster genome reveals stress adaptation and complexity of shell formation.</title>
        <authorList>
            <person name="Zhang G."/>
            <person name="Fang X."/>
            <person name="Guo X."/>
            <person name="Li L."/>
            <person name="Luo R."/>
            <person name="Xu F."/>
            <person name="Yang P."/>
            <person name="Zhang L."/>
            <person name="Wang X."/>
            <person name="Qi H."/>
            <person name="Xiong Z."/>
            <person name="Que H."/>
            <person name="Xie Y."/>
            <person name="Holland P.W."/>
            <person name="Paps J."/>
            <person name="Zhu Y."/>
            <person name="Wu F."/>
            <person name="Chen Y."/>
            <person name="Wang J."/>
            <person name="Peng C."/>
            <person name="Meng J."/>
            <person name="Yang L."/>
            <person name="Liu J."/>
            <person name="Wen B."/>
            <person name="Zhang N."/>
            <person name="Huang Z."/>
            <person name="Zhu Q."/>
            <person name="Feng Y."/>
            <person name="Mount A."/>
            <person name="Hedgecock D."/>
            <person name="Xu Z."/>
            <person name="Liu Y."/>
            <person name="Domazet-Loso T."/>
            <person name="Du Y."/>
            <person name="Sun X."/>
            <person name="Zhang S."/>
            <person name="Liu B."/>
            <person name="Cheng P."/>
            <person name="Jiang X."/>
            <person name="Li J."/>
            <person name="Fan D."/>
            <person name="Wang W."/>
            <person name="Fu W."/>
            <person name="Wang T."/>
            <person name="Wang B."/>
            <person name="Zhang J."/>
            <person name="Peng Z."/>
            <person name="Li Y."/>
            <person name="Li N."/>
            <person name="Wang J."/>
            <person name="Chen M."/>
            <person name="He Y."/>
            <person name="Tan F."/>
            <person name="Song X."/>
            <person name="Zheng Q."/>
            <person name="Huang R."/>
            <person name="Yang H."/>
            <person name="Du X."/>
            <person name="Chen L."/>
            <person name="Yang M."/>
            <person name="Gaffney P.M."/>
            <person name="Wang S."/>
            <person name="Luo L."/>
            <person name="She Z."/>
            <person name="Ming Y."/>
            <person name="Huang W."/>
            <person name="Zhang S."/>
            <person name="Huang B."/>
            <person name="Zhang Y."/>
            <person name="Qu T."/>
            <person name="Ni P."/>
            <person name="Miao G."/>
            <person name="Wang J."/>
            <person name="Wang Q."/>
            <person name="Steinberg C.E."/>
            <person name="Wang H."/>
            <person name="Li N."/>
            <person name="Qian L."/>
            <person name="Zhang G."/>
            <person name="Li Y."/>
            <person name="Yang H."/>
            <person name="Liu X."/>
            <person name="Wang J."/>
            <person name="Yin Y."/>
            <person name="Wang J."/>
        </authorList>
    </citation>
    <scope>NUCLEOTIDE SEQUENCE [LARGE SCALE GENOMIC DNA]</scope>
    <source>
        <strain evidence="1">05x7-T-G4-1.051#20</strain>
    </source>
</reference>
<dbReference type="EMBL" id="JH818671">
    <property type="protein sequence ID" value="EKC29489.1"/>
    <property type="molecule type" value="Genomic_DNA"/>
</dbReference>
<name>K1QEH6_MAGGI</name>
<dbReference type="AlphaFoldDB" id="K1QEH6"/>
<gene>
    <name evidence="1" type="ORF">CGI_10025498</name>
</gene>
<dbReference type="HOGENOM" id="CLU_2869744_0_0_1"/>
<organism evidence="1">
    <name type="scientific">Magallana gigas</name>
    <name type="common">Pacific oyster</name>
    <name type="synonym">Crassostrea gigas</name>
    <dbReference type="NCBI Taxonomy" id="29159"/>
    <lineage>
        <taxon>Eukaryota</taxon>
        <taxon>Metazoa</taxon>
        <taxon>Spiralia</taxon>
        <taxon>Lophotrochozoa</taxon>
        <taxon>Mollusca</taxon>
        <taxon>Bivalvia</taxon>
        <taxon>Autobranchia</taxon>
        <taxon>Pteriomorphia</taxon>
        <taxon>Ostreida</taxon>
        <taxon>Ostreoidea</taxon>
        <taxon>Ostreidae</taxon>
        <taxon>Magallana</taxon>
    </lineage>
</organism>
<sequence>MTSVWAVKEYSDNQGFFKSVTFGLWHFRRCGGFRINGECNKGELQQTDIQYFGAEGNRYGFAIN</sequence>
<accession>K1QEH6</accession>
<evidence type="ECO:0000313" key="1">
    <source>
        <dbReference type="EMBL" id="EKC29489.1"/>
    </source>
</evidence>
<dbReference type="InParanoid" id="K1QEH6"/>